<evidence type="ECO:0000256" key="6">
    <source>
        <dbReference type="ARBA" id="ARBA00023134"/>
    </source>
</evidence>
<dbReference type="Pfam" id="PF00009">
    <property type="entry name" value="GTP_EFTU"/>
    <property type="match status" value="1"/>
</dbReference>
<dbReference type="CDD" id="cd03692">
    <property type="entry name" value="mtIF2_IVc"/>
    <property type="match status" value="1"/>
</dbReference>
<keyword evidence="7" id="KW-0963">Cytoplasm</keyword>
<dbReference type="Gene3D" id="3.40.50.10050">
    <property type="entry name" value="Translation initiation factor IF- 2, domain 3"/>
    <property type="match status" value="1"/>
</dbReference>
<dbReference type="SUPFAM" id="SSF50447">
    <property type="entry name" value="Translation proteins"/>
    <property type="match status" value="2"/>
</dbReference>
<evidence type="ECO:0000256" key="1">
    <source>
        <dbReference type="ARBA" id="ARBA00007733"/>
    </source>
</evidence>
<dbReference type="Proteomes" id="UP000177583">
    <property type="component" value="Unassembled WGS sequence"/>
</dbReference>
<dbReference type="InterPro" id="IPR015760">
    <property type="entry name" value="TIF_IF2"/>
</dbReference>
<keyword evidence="3 7" id="KW-0396">Initiation factor</keyword>
<evidence type="ECO:0000259" key="10">
    <source>
        <dbReference type="PROSITE" id="PS51722"/>
    </source>
</evidence>
<dbReference type="Gene3D" id="2.40.30.10">
    <property type="entry name" value="Translation factors"/>
    <property type="match status" value="2"/>
</dbReference>
<comment type="similarity">
    <text evidence="1 7 8">Belongs to the TRAFAC class translation factor GTPase superfamily. Classic translation factor GTPase family. IF-2 subfamily.</text>
</comment>
<dbReference type="Pfam" id="PF22042">
    <property type="entry name" value="EF-G_D2"/>
    <property type="match status" value="1"/>
</dbReference>
<sequence length="872" mass="94212">MTLRVYELAKELGAPAKDLLAIAAKVGIEVKGSFGSLNDAQVKLIKAELKKPGSHSAPKHEAVEPAEAAGRPKVRRIITIKKNEEGVEGVQVRRTHSDEEPQPEPTPAVVEPPAPEPVEAPVATPPTPLEGQQEEKGHKVHQPHLAAEGETPKVKIGLVESKGKKAEPEATPAHSHSPAPVAAPVLPEPVLPVKTAPVVEETAEVKEAKEIARKKEAKRIEDELLKPKKALVKARDRFDEVKGGAHKNIKDIDIEARDERPTPPPKKRFTKFVPPSRVKRDARVKHTFQPRKKDLVVGQSISVGELAGLIGVRAPEIIKTLINLGMMATITQLIDGETAALVAAEHQVELKVEFTTLEDSIEQVEDKAEDLVFRPPVVTIMGHVDHGKTSLLDRIRQTNVTQGEAGGITQHIGAYNVKTSGGQITFLDTPGHEAFTAMRARGANVTDIVVLVVAADDGPKPQTIEAIHHAKAAQVPIIVAINKIDKPGANADKVKQELMSQELVAEEYGGETAMVPVSAHTGEGLEKLMEIIQLQAEMMELKANPAREAKGVVIESRMEKGRGNVATILIQNGTLRVGDNYVVGAEYGRVRAMWDDHGKKLKEALPSVPVEIVGLNGLPKSGDQFIVGADEKQLRAIATARGHKEKDAAQTKASVVRLENLFDNVGGEKKELNLIIKTDVVGSMEAISESLGKLGNEEVSVRIIHAAVGAITRTDVVLASASKAIVIGFNIRPDAGAKQTAQEDGVQIRLYSVIYDAIEDVTKALEGLLKPIVREELQGKAEILEVFNIPKVGVIAGSKVTEGKIFRDCPVRVIRDNVMIHDGKLASLRRFKENAKDVAAGFECGIGLMNFKEFKAGDVIECYKRLETSATL</sequence>
<feature type="binding site" evidence="7">
    <location>
        <begin position="382"/>
        <end position="389"/>
    </location>
    <ligand>
        <name>GTP</name>
        <dbReference type="ChEBI" id="CHEBI:37565"/>
    </ligand>
</feature>
<feature type="compositionally biased region" description="Low complexity" evidence="9">
    <location>
        <begin position="169"/>
        <end position="185"/>
    </location>
</feature>
<dbReference type="Pfam" id="PF04760">
    <property type="entry name" value="IF2_N"/>
    <property type="match status" value="2"/>
</dbReference>
<keyword evidence="5 7" id="KW-0648">Protein biosynthesis</keyword>
<dbReference type="GO" id="GO:0005525">
    <property type="term" value="F:GTP binding"/>
    <property type="evidence" value="ECO:0007669"/>
    <property type="project" value="UniProtKB-KW"/>
</dbReference>
<evidence type="ECO:0000256" key="2">
    <source>
        <dbReference type="ARBA" id="ARBA00020675"/>
    </source>
</evidence>
<dbReference type="InterPro" id="IPR044145">
    <property type="entry name" value="IF2_II"/>
</dbReference>
<organism evidence="11 12">
    <name type="scientific">Candidatus Lambdaproteobacteria bacterium RIFOXYD2_FULL_56_26</name>
    <dbReference type="NCBI Taxonomy" id="1817773"/>
    <lineage>
        <taxon>Bacteria</taxon>
        <taxon>Pseudomonadati</taxon>
        <taxon>Pseudomonadota</taxon>
        <taxon>Candidatus Lambdaproteobacteria</taxon>
    </lineage>
</organism>
<dbReference type="AlphaFoldDB" id="A0A1F6GZN6"/>
<dbReference type="InterPro" id="IPR009000">
    <property type="entry name" value="Transl_B-barrel_sf"/>
</dbReference>
<evidence type="ECO:0000256" key="8">
    <source>
        <dbReference type="RuleBase" id="RU000644"/>
    </source>
</evidence>
<keyword evidence="6 7" id="KW-0342">GTP-binding</keyword>
<dbReference type="Gene3D" id="1.10.10.2480">
    <property type="match status" value="1"/>
</dbReference>
<comment type="subcellular location">
    <subcellularLocation>
        <location evidence="7">Cytoplasm</location>
    </subcellularLocation>
</comment>
<dbReference type="NCBIfam" id="TIGR00231">
    <property type="entry name" value="small_GTP"/>
    <property type="match status" value="1"/>
</dbReference>
<dbReference type="InterPro" id="IPR000795">
    <property type="entry name" value="T_Tr_GTP-bd_dom"/>
</dbReference>
<dbReference type="InterPro" id="IPR053905">
    <property type="entry name" value="EF-G-like_DII"/>
</dbReference>
<reference evidence="11 12" key="1">
    <citation type="journal article" date="2016" name="Nat. Commun.">
        <title>Thousands of microbial genomes shed light on interconnected biogeochemical processes in an aquifer system.</title>
        <authorList>
            <person name="Anantharaman K."/>
            <person name="Brown C.T."/>
            <person name="Hug L.A."/>
            <person name="Sharon I."/>
            <person name="Castelle C.J."/>
            <person name="Probst A.J."/>
            <person name="Thomas B.C."/>
            <person name="Singh A."/>
            <person name="Wilkins M.J."/>
            <person name="Karaoz U."/>
            <person name="Brodie E.L."/>
            <person name="Williams K.H."/>
            <person name="Hubbard S.S."/>
            <person name="Banfield J.F."/>
        </authorList>
    </citation>
    <scope>NUCLEOTIDE SEQUENCE [LARGE SCALE GENOMIC DNA]</scope>
</reference>
<dbReference type="GO" id="GO:0003743">
    <property type="term" value="F:translation initiation factor activity"/>
    <property type="evidence" value="ECO:0007669"/>
    <property type="project" value="UniProtKB-UniRule"/>
</dbReference>
<dbReference type="GO" id="GO:0003924">
    <property type="term" value="F:GTPase activity"/>
    <property type="evidence" value="ECO:0007669"/>
    <property type="project" value="UniProtKB-UniRule"/>
</dbReference>
<dbReference type="InterPro" id="IPR023115">
    <property type="entry name" value="TIF_IF2_dom3"/>
</dbReference>
<protein>
    <recommendedName>
        <fullName evidence="2 7">Translation initiation factor IF-2</fullName>
    </recommendedName>
</protein>
<dbReference type="PANTHER" id="PTHR43381:SF5">
    <property type="entry name" value="TR-TYPE G DOMAIN-CONTAINING PROTEIN"/>
    <property type="match status" value="1"/>
</dbReference>
<feature type="binding site" evidence="7">
    <location>
        <begin position="428"/>
        <end position="432"/>
    </location>
    <ligand>
        <name>GTP</name>
        <dbReference type="ChEBI" id="CHEBI:37565"/>
    </ligand>
</feature>
<dbReference type="InterPro" id="IPR000178">
    <property type="entry name" value="TF_IF2_bacterial-like"/>
</dbReference>
<dbReference type="NCBIfam" id="TIGR00487">
    <property type="entry name" value="IF-2"/>
    <property type="match status" value="1"/>
</dbReference>
<dbReference type="FunFam" id="3.40.50.10050:FF:000001">
    <property type="entry name" value="Translation initiation factor IF-2"/>
    <property type="match status" value="1"/>
</dbReference>
<dbReference type="InterPro" id="IPR005225">
    <property type="entry name" value="Small_GTP-bd"/>
</dbReference>
<evidence type="ECO:0000256" key="3">
    <source>
        <dbReference type="ARBA" id="ARBA00022540"/>
    </source>
</evidence>
<dbReference type="FunFam" id="2.40.30.10:FF:000008">
    <property type="entry name" value="Translation initiation factor IF-2"/>
    <property type="match status" value="1"/>
</dbReference>
<evidence type="ECO:0000313" key="11">
    <source>
        <dbReference type="EMBL" id="OGH03532.1"/>
    </source>
</evidence>
<feature type="domain" description="Tr-type G" evidence="10">
    <location>
        <begin position="373"/>
        <end position="542"/>
    </location>
</feature>
<dbReference type="InterPro" id="IPR006847">
    <property type="entry name" value="IF2_N"/>
</dbReference>
<dbReference type="FunFam" id="3.40.50.300:FF:000019">
    <property type="entry name" value="Translation initiation factor IF-2"/>
    <property type="match status" value="1"/>
</dbReference>
<evidence type="ECO:0000313" key="12">
    <source>
        <dbReference type="Proteomes" id="UP000177583"/>
    </source>
</evidence>
<dbReference type="Pfam" id="PF11987">
    <property type="entry name" value="IF-2"/>
    <property type="match status" value="1"/>
</dbReference>
<evidence type="ECO:0000256" key="5">
    <source>
        <dbReference type="ARBA" id="ARBA00022917"/>
    </source>
</evidence>
<dbReference type="GO" id="GO:0005829">
    <property type="term" value="C:cytosol"/>
    <property type="evidence" value="ECO:0007669"/>
    <property type="project" value="TreeGrafter"/>
</dbReference>
<evidence type="ECO:0000256" key="4">
    <source>
        <dbReference type="ARBA" id="ARBA00022741"/>
    </source>
</evidence>
<evidence type="ECO:0000256" key="7">
    <source>
        <dbReference type="HAMAP-Rule" id="MF_00100"/>
    </source>
</evidence>
<feature type="region of interest" description="G-domain" evidence="7">
    <location>
        <begin position="376"/>
        <end position="524"/>
    </location>
</feature>
<gene>
    <name evidence="7" type="primary">infB</name>
    <name evidence="11" type="ORF">A2557_01105</name>
</gene>
<feature type="region of interest" description="Disordered" evidence="9">
    <location>
        <begin position="51"/>
        <end position="185"/>
    </location>
</feature>
<feature type="compositionally biased region" description="Pro residues" evidence="9">
    <location>
        <begin position="103"/>
        <end position="128"/>
    </location>
</feature>
<dbReference type="PROSITE" id="PS01176">
    <property type="entry name" value="IF2"/>
    <property type="match status" value="1"/>
</dbReference>
<comment type="function">
    <text evidence="7 8">One of the essential components for the initiation of protein synthesis. Protects formylmethionyl-tRNA from spontaneous hydrolysis and promotes its binding to the 30S ribosomal subunits. Also involved in the hydrolysis of GTP during the formation of the 70S ribosomal complex.</text>
</comment>
<accession>A0A1F6GZN6</accession>
<proteinExistence type="inferred from homology"/>
<dbReference type="HAMAP" id="MF_00100_B">
    <property type="entry name" value="IF_2_B"/>
    <property type="match status" value="1"/>
</dbReference>
<evidence type="ECO:0000256" key="9">
    <source>
        <dbReference type="SAM" id="MobiDB-lite"/>
    </source>
</evidence>
<dbReference type="EMBL" id="MFNF01000015">
    <property type="protein sequence ID" value="OGH03532.1"/>
    <property type="molecule type" value="Genomic_DNA"/>
</dbReference>
<comment type="caution">
    <text evidence="11">The sequence shown here is derived from an EMBL/GenBank/DDBJ whole genome shotgun (WGS) entry which is preliminary data.</text>
</comment>
<dbReference type="SUPFAM" id="SSF52540">
    <property type="entry name" value="P-loop containing nucleoside triphosphate hydrolases"/>
    <property type="match status" value="1"/>
</dbReference>
<dbReference type="Gene3D" id="3.40.50.300">
    <property type="entry name" value="P-loop containing nucleotide triphosphate hydrolases"/>
    <property type="match status" value="1"/>
</dbReference>
<dbReference type="CDD" id="cd01887">
    <property type="entry name" value="IF2_eIF5B"/>
    <property type="match status" value="1"/>
</dbReference>
<dbReference type="PANTHER" id="PTHR43381">
    <property type="entry name" value="TRANSLATION INITIATION FACTOR IF-2-RELATED"/>
    <property type="match status" value="1"/>
</dbReference>
<dbReference type="SUPFAM" id="SSF52156">
    <property type="entry name" value="Initiation factor IF2/eIF5b, domain 3"/>
    <property type="match status" value="1"/>
</dbReference>
<dbReference type="InterPro" id="IPR036925">
    <property type="entry name" value="TIF_IF2_dom3_sf"/>
</dbReference>
<feature type="binding site" evidence="7">
    <location>
        <begin position="482"/>
        <end position="485"/>
    </location>
    <ligand>
        <name>GTP</name>
        <dbReference type="ChEBI" id="CHEBI:37565"/>
    </ligand>
</feature>
<dbReference type="PROSITE" id="PS51722">
    <property type="entry name" value="G_TR_2"/>
    <property type="match status" value="1"/>
</dbReference>
<dbReference type="InterPro" id="IPR027417">
    <property type="entry name" value="P-loop_NTPase"/>
</dbReference>
<dbReference type="FunFam" id="2.40.30.10:FF:000007">
    <property type="entry name" value="Translation initiation factor IF-2"/>
    <property type="match status" value="1"/>
</dbReference>
<dbReference type="CDD" id="cd03702">
    <property type="entry name" value="IF2_mtIF2_II"/>
    <property type="match status" value="1"/>
</dbReference>
<keyword evidence="4 7" id="KW-0547">Nucleotide-binding</keyword>
<name>A0A1F6GZN6_9PROT</name>